<proteinExistence type="predicted"/>
<dbReference type="PANTHER" id="PTHR43135:SF3">
    <property type="entry name" value="ALPHA-D-RIBOSE 1-METHYLPHOSPHONATE 5-TRIPHOSPHATE DIPHOSPHATASE"/>
    <property type="match status" value="1"/>
</dbReference>
<dbReference type="Gene3D" id="2.30.40.10">
    <property type="entry name" value="Urease, subunit C, domain 1"/>
    <property type="match status" value="1"/>
</dbReference>
<dbReference type="Pfam" id="PF01979">
    <property type="entry name" value="Amidohydro_1"/>
    <property type="match status" value="1"/>
</dbReference>
<evidence type="ECO:0000259" key="1">
    <source>
        <dbReference type="Pfam" id="PF01979"/>
    </source>
</evidence>
<evidence type="ECO:0000313" key="3">
    <source>
        <dbReference type="Proteomes" id="UP001165306"/>
    </source>
</evidence>
<dbReference type="SUPFAM" id="SSF51338">
    <property type="entry name" value="Composite domain of metallo-dependent hydrolases"/>
    <property type="match status" value="1"/>
</dbReference>
<reference evidence="2" key="1">
    <citation type="submission" date="2022-06" db="EMBL/GenBank/DDBJ databases">
        <title>CFH 74404 Thermomicrobiaceae sp.</title>
        <authorList>
            <person name="Ming H."/>
            <person name="Li W.-J."/>
            <person name="Zhao Z."/>
        </authorList>
    </citation>
    <scope>NUCLEOTIDE SEQUENCE</scope>
    <source>
        <strain evidence="2">CFH 74404</strain>
    </source>
</reference>
<dbReference type="InterPro" id="IPR057744">
    <property type="entry name" value="OTAase-like"/>
</dbReference>
<gene>
    <name evidence="2" type="ORF">NET02_12405</name>
</gene>
<organism evidence="2 3">
    <name type="scientific">Thermalbibacter longus</name>
    <dbReference type="NCBI Taxonomy" id="2951981"/>
    <lineage>
        <taxon>Bacteria</taxon>
        <taxon>Pseudomonadati</taxon>
        <taxon>Thermomicrobiota</taxon>
        <taxon>Thermomicrobia</taxon>
        <taxon>Thermomicrobiales</taxon>
        <taxon>Thermomicrobiaceae</taxon>
        <taxon>Thermalbibacter</taxon>
    </lineage>
</organism>
<dbReference type="EMBL" id="JAMSLR010000009">
    <property type="protein sequence ID" value="MCM8749952.1"/>
    <property type="molecule type" value="Genomic_DNA"/>
</dbReference>
<dbReference type="SUPFAM" id="SSF51556">
    <property type="entry name" value="Metallo-dependent hydrolases"/>
    <property type="match status" value="1"/>
</dbReference>
<feature type="domain" description="Amidohydrolase-related" evidence="1">
    <location>
        <begin position="55"/>
        <end position="397"/>
    </location>
</feature>
<dbReference type="InterPro" id="IPR006680">
    <property type="entry name" value="Amidohydro-rel"/>
</dbReference>
<dbReference type="CDD" id="cd01299">
    <property type="entry name" value="Met_dep_hydrolase_A"/>
    <property type="match status" value="1"/>
</dbReference>
<sequence length="407" mass="44348">MARIVITNGTIIDGTGRDPIERGTVIIEGDRIASVEDRAHRGEPGDTVVDATGQTVLPGLINLHDHAYRKRLRYVTPGVSSYREASNRLVRESPTYLAVLSASNLLIELRAGITTTREVGAGYDISVTLRRMINEGLLPGPRMFVAGQAISMTGGHGYWMARQADGPDEVRKAVREQLLTGVDHIKFMATAGLARYPQEHPQHVEFTEEELRAGIEEAHKHGKKTCAHAYATEGIKNAIRAGIDSIEHGVFLDEEAIHMMIERGVDLVPTMSGLYRVAEYYREAGDQATCDLIYDLALRPQQESFAQAVQAGVRYGVGTDSAGEMVEEMLLMQEAAGISAMDCIVAATGNAAKIMGMEDRFGTLTPGLAADVIVVNGDPLSDVRALRSIVHVIRDGKHFVRDGELYL</sequence>
<dbReference type="PANTHER" id="PTHR43135">
    <property type="entry name" value="ALPHA-D-RIBOSE 1-METHYLPHOSPHONATE 5-TRIPHOSPHATE DIPHOSPHATASE"/>
    <property type="match status" value="1"/>
</dbReference>
<protein>
    <submittedName>
        <fullName evidence="2">Amidohydrolase family protein</fullName>
    </submittedName>
</protein>
<dbReference type="InterPro" id="IPR051781">
    <property type="entry name" value="Metallo-dep_Hydrolase"/>
</dbReference>
<dbReference type="AlphaFoldDB" id="A0AA41WBZ4"/>
<dbReference type="InterPro" id="IPR032466">
    <property type="entry name" value="Metal_Hydrolase"/>
</dbReference>
<dbReference type="GO" id="GO:0016810">
    <property type="term" value="F:hydrolase activity, acting on carbon-nitrogen (but not peptide) bonds"/>
    <property type="evidence" value="ECO:0007669"/>
    <property type="project" value="InterPro"/>
</dbReference>
<dbReference type="InterPro" id="IPR011059">
    <property type="entry name" value="Metal-dep_hydrolase_composite"/>
</dbReference>
<dbReference type="Gene3D" id="3.20.20.140">
    <property type="entry name" value="Metal-dependent hydrolases"/>
    <property type="match status" value="1"/>
</dbReference>
<accession>A0AA41WBZ4</accession>
<comment type="caution">
    <text evidence="2">The sequence shown here is derived from an EMBL/GenBank/DDBJ whole genome shotgun (WGS) entry which is preliminary data.</text>
</comment>
<name>A0AA41WBZ4_9BACT</name>
<evidence type="ECO:0000313" key="2">
    <source>
        <dbReference type="EMBL" id="MCM8749952.1"/>
    </source>
</evidence>
<keyword evidence="3" id="KW-1185">Reference proteome</keyword>
<dbReference type="Proteomes" id="UP001165306">
    <property type="component" value="Unassembled WGS sequence"/>
</dbReference>
<dbReference type="RefSeq" id="WP_284057738.1">
    <property type="nucleotide sequence ID" value="NZ_JAMSLR010000009.1"/>
</dbReference>